<evidence type="ECO:0000256" key="3">
    <source>
        <dbReference type="ARBA" id="ARBA00022679"/>
    </source>
</evidence>
<feature type="domain" description="FHA" evidence="10">
    <location>
        <begin position="32"/>
        <end position="81"/>
    </location>
</feature>
<name>A0A6J2JTV6_BOMMA</name>
<keyword evidence="4" id="KW-0479">Metal-binding</keyword>
<feature type="compositionally biased region" description="Basic residues" evidence="9">
    <location>
        <begin position="598"/>
        <end position="610"/>
    </location>
</feature>
<dbReference type="Pfam" id="PF00498">
    <property type="entry name" value="FHA"/>
    <property type="match status" value="1"/>
</dbReference>
<dbReference type="InterPro" id="IPR017907">
    <property type="entry name" value="Znf_RING_CS"/>
</dbReference>
<feature type="compositionally biased region" description="Basic and acidic residues" evidence="9">
    <location>
        <begin position="568"/>
        <end position="589"/>
    </location>
</feature>
<feature type="region of interest" description="Disordered" evidence="9">
    <location>
        <begin position="568"/>
        <end position="630"/>
    </location>
</feature>
<dbReference type="CDD" id="cd00060">
    <property type="entry name" value="FHA"/>
    <property type="match status" value="1"/>
</dbReference>
<reference evidence="13" key="1">
    <citation type="submission" date="2025-08" db="UniProtKB">
        <authorList>
            <consortium name="RefSeq"/>
        </authorList>
    </citation>
    <scope>IDENTIFICATION</scope>
    <source>
        <tissue evidence="13">Silk gland</tissue>
    </source>
</reference>
<dbReference type="InterPro" id="IPR013083">
    <property type="entry name" value="Znf_RING/FYVE/PHD"/>
</dbReference>
<evidence type="ECO:0000256" key="6">
    <source>
        <dbReference type="ARBA" id="ARBA00022786"/>
    </source>
</evidence>
<dbReference type="GO" id="GO:0006511">
    <property type="term" value="P:ubiquitin-dependent protein catabolic process"/>
    <property type="evidence" value="ECO:0007669"/>
    <property type="project" value="TreeGrafter"/>
</dbReference>
<keyword evidence="12" id="KW-1185">Reference proteome</keyword>
<dbReference type="InterPro" id="IPR008984">
    <property type="entry name" value="SMAD_FHA_dom_sf"/>
</dbReference>
<gene>
    <name evidence="13" type="primary">LOC114244686</name>
</gene>
<dbReference type="SMART" id="SM00184">
    <property type="entry name" value="RING"/>
    <property type="match status" value="1"/>
</dbReference>
<sequence>MNDEILPKLITCKPLKDEFNHLNEIHLSSNEFSVGRATQNEAIIPFLSISRNHCIFKKTNDNDWTIEDRSTFGIEINGTKLGKGKSKRLYHQDIINLEPSGEFLYRYIHSNDDFETPRKRFKIEKSQNTSDGDIAYDVKVKFEASQKYEIEHIEDKIQNAKQMQTTSLILKQQLELDMDRQIQQLKNDYASQIENLQGEKDEVEKQKVFLIEQRDAELTAVRKDMEGKISELMDQIQRHNETEAELMTENNLLKEKLLKEREEFISELNRESSSKQDMLMKLETKIKEQEEIRYKEKIELEQMLRKETEQLRIAKEKELKELEEQKLKRERELEQELVNIKQNLQEQVKQTEEQRIKALQDLNRQKEEMKKLSEGEKAKMEQLIQEREEIQLKLQEAQTAAEKSLADLQIRVQTREIELAALAAERIQQQADHSSEVIKNLQNQLEMVKNQLQSVETEKKKHLNNSDSEPIREGSSTQTFNEVGEVMESELQCSICAELFVKATTLNCSHTFCLYCISMWKKKKKDCPICRTSISTECKSLVLDTFIERMVQKLPEETKLKRKELLKSRQELESEADRSNISETDDRRNVSLTAPKRQTPKSSRRRRRRNTITTNPTMIIPEESGSNRPIPTIDLTMISTSSTMLPNSVTATATSPSRVGPRLETIVMVSGGSALSQVVQGPTTVAMEDVTNAVAGDIGFPAARSSLRHPPAPNT</sequence>
<evidence type="ECO:0000256" key="7">
    <source>
        <dbReference type="ARBA" id="ARBA00022833"/>
    </source>
</evidence>
<evidence type="ECO:0000313" key="13">
    <source>
        <dbReference type="RefSeq" id="XP_028032372.1"/>
    </source>
</evidence>
<dbReference type="GO" id="GO:0006302">
    <property type="term" value="P:double-strand break repair"/>
    <property type="evidence" value="ECO:0007669"/>
    <property type="project" value="TreeGrafter"/>
</dbReference>
<dbReference type="RefSeq" id="XP_028032372.1">
    <property type="nucleotide sequence ID" value="XM_028176571.1"/>
</dbReference>
<proteinExistence type="inferred from homology"/>
<dbReference type="AlphaFoldDB" id="A0A6J2JTV6"/>
<evidence type="ECO:0000256" key="8">
    <source>
        <dbReference type="PROSITE-ProRule" id="PRU00175"/>
    </source>
</evidence>
<dbReference type="PROSITE" id="PS00518">
    <property type="entry name" value="ZF_RING_1"/>
    <property type="match status" value="1"/>
</dbReference>
<evidence type="ECO:0000259" key="10">
    <source>
        <dbReference type="PROSITE" id="PS50006"/>
    </source>
</evidence>
<keyword evidence="5 8" id="KW-0863">Zinc-finger</keyword>
<dbReference type="SUPFAM" id="SSF57850">
    <property type="entry name" value="RING/U-box"/>
    <property type="match status" value="1"/>
</dbReference>
<dbReference type="Proteomes" id="UP000504629">
    <property type="component" value="Unplaced"/>
</dbReference>
<comment type="similarity">
    <text evidence="1">Belongs to the CHFR family.</text>
</comment>
<dbReference type="PANTHER" id="PTHR15067">
    <property type="entry name" value="E3 UBIQUITIN-PROTEIN LIGASE RNF8"/>
    <property type="match status" value="1"/>
</dbReference>
<dbReference type="Gene3D" id="2.60.200.20">
    <property type="match status" value="1"/>
</dbReference>
<keyword evidence="7" id="KW-0862">Zinc</keyword>
<evidence type="ECO:0000256" key="4">
    <source>
        <dbReference type="ARBA" id="ARBA00022723"/>
    </source>
</evidence>
<dbReference type="GO" id="GO:0070936">
    <property type="term" value="P:protein K48-linked ubiquitination"/>
    <property type="evidence" value="ECO:0007669"/>
    <property type="project" value="TreeGrafter"/>
</dbReference>
<dbReference type="GO" id="GO:0005634">
    <property type="term" value="C:nucleus"/>
    <property type="evidence" value="ECO:0007669"/>
    <property type="project" value="TreeGrafter"/>
</dbReference>
<dbReference type="OrthoDB" id="5330228at2759"/>
<dbReference type="KEGG" id="bman:114244686"/>
<dbReference type="Gene3D" id="3.30.40.10">
    <property type="entry name" value="Zinc/RING finger domain, C3HC4 (zinc finger)"/>
    <property type="match status" value="1"/>
</dbReference>
<organism evidence="12 13">
    <name type="scientific">Bombyx mandarina</name>
    <name type="common">Wild silk moth</name>
    <name type="synonym">Wild silkworm</name>
    <dbReference type="NCBI Taxonomy" id="7092"/>
    <lineage>
        <taxon>Eukaryota</taxon>
        <taxon>Metazoa</taxon>
        <taxon>Ecdysozoa</taxon>
        <taxon>Arthropoda</taxon>
        <taxon>Hexapoda</taxon>
        <taxon>Insecta</taxon>
        <taxon>Pterygota</taxon>
        <taxon>Neoptera</taxon>
        <taxon>Endopterygota</taxon>
        <taxon>Lepidoptera</taxon>
        <taxon>Glossata</taxon>
        <taxon>Ditrysia</taxon>
        <taxon>Bombycoidea</taxon>
        <taxon>Bombycidae</taxon>
        <taxon>Bombycinae</taxon>
        <taxon>Bombyx</taxon>
    </lineage>
</organism>
<evidence type="ECO:0000259" key="11">
    <source>
        <dbReference type="PROSITE" id="PS50089"/>
    </source>
</evidence>
<dbReference type="GeneID" id="114244686"/>
<dbReference type="GO" id="GO:0000151">
    <property type="term" value="C:ubiquitin ligase complex"/>
    <property type="evidence" value="ECO:0007669"/>
    <property type="project" value="TreeGrafter"/>
</dbReference>
<dbReference type="InterPro" id="IPR000253">
    <property type="entry name" value="FHA_dom"/>
</dbReference>
<dbReference type="CDD" id="cd16535">
    <property type="entry name" value="RING-HC_RNF8"/>
    <property type="match status" value="1"/>
</dbReference>
<dbReference type="PROSITE" id="PS50006">
    <property type="entry name" value="FHA_DOMAIN"/>
    <property type="match status" value="1"/>
</dbReference>
<dbReference type="GO" id="GO:0035861">
    <property type="term" value="C:site of double-strand break"/>
    <property type="evidence" value="ECO:0007669"/>
    <property type="project" value="TreeGrafter"/>
</dbReference>
<accession>A0A6J2JTV6</accession>
<dbReference type="GO" id="GO:0061630">
    <property type="term" value="F:ubiquitin protein ligase activity"/>
    <property type="evidence" value="ECO:0007669"/>
    <property type="project" value="TreeGrafter"/>
</dbReference>
<dbReference type="InterPro" id="IPR001841">
    <property type="entry name" value="Znf_RING"/>
</dbReference>
<evidence type="ECO:0000256" key="9">
    <source>
        <dbReference type="SAM" id="MobiDB-lite"/>
    </source>
</evidence>
<dbReference type="PROSITE" id="PS50089">
    <property type="entry name" value="ZF_RING_2"/>
    <property type="match status" value="1"/>
</dbReference>
<dbReference type="GO" id="GO:0005829">
    <property type="term" value="C:cytosol"/>
    <property type="evidence" value="ECO:0007669"/>
    <property type="project" value="TreeGrafter"/>
</dbReference>
<dbReference type="GO" id="GO:0008270">
    <property type="term" value="F:zinc ion binding"/>
    <property type="evidence" value="ECO:0007669"/>
    <property type="project" value="UniProtKB-KW"/>
</dbReference>
<protein>
    <recommendedName>
        <fullName evidence="2">E3 ubiquitin-protein ligase CHFR</fullName>
    </recommendedName>
</protein>
<dbReference type="SMART" id="SM00240">
    <property type="entry name" value="FHA"/>
    <property type="match status" value="1"/>
</dbReference>
<evidence type="ECO:0000313" key="12">
    <source>
        <dbReference type="Proteomes" id="UP000504629"/>
    </source>
</evidence>
<dbReference type="SUPFAM" id="SSF49879">
    <property type="entry name" value="SMAD/FHA domain"/>
    <property type="match status" value="1"/>
</dbReference>
<keyword evidence="3" id="KW-0808">Transferase</keyword>
<dbReference type="Pfam" id="PF13920">
    <property type="entry name" value="zf-C3HC4_3"/>
    <property type="match status" value="1"/>
</dbReference>
<evidence type="ECO:0000256" key="2">
    <source>
        <dbReference type="ARBA" id="ARBA00017908"/>
    </source>
</evidence>
<dbReference type="PANTHER" id="PTHR15067:SF4">
    <property type="entry name" value="E3 UBIQUITIN-PROTEIN LIGASE RNF8"/>
    <property type="match status" value="1"/>
</dbReference>
<evidence type="ECO:0000256" key="1">
    <source>
        <dbReference type="ARBA" id="ARBA00005797"/>
    </source>
</evidence>
<feature type="domain" description="RING-type" evidence="11">
    <location>
        <begin position="493"/>
        <end position="531"/>
    </location>
</feature>
<dbReference type="GO" id="GO:0042393">
    <property type="term" value="F:histone binding"/>
    <property type="evidence" value="ECO:0007669"/>
    <property type="project" value="TreeGrafter"/>
</dbReference>
<feature type="region of interest" description="Disordered" evidence="9">
    <location>
        <begin position="456"/>
        <end position="476"/>
    </location>
</feature>
<evidence type="ECO:0000256" key="5">
    <source>
        <dbReference type="ARBA" id="ARBA00022771"/>
    </source>
</evidence>
<keyword evidence="6" id="KW-0833">Ubl conjugation pathway</keyword>